<reference evidence="8 9" key="1">
    <citation type="journal article" date="2016" name="Proc. Natl. Acad. Sci. U.S.A.">
        <title>Lipid metabolic changes in an early divergent fungus govern the establishment of a mutualistic symbiosis with endobacteria.</title>
        <authorList>
            <person name="Lastovetsky O.A."/>
            <person name="Gaspar M.L."/>
            <person name="Mondo S.J."/>
            <person name="LaButti K.M."/>
            <person name="Sandor L."/>
            <person name="Grigoriev I.V."/>
            <person name="Henry S.A."/>
            <person name="Pawlowska T.E."/>
        </authorList>
    </citation>
    <scope>NUCLEOTIDE SEQUENCE [LARGE SCALE GENOMIC DNA]</scope>
    <source>
        <strain evidence="8 9">ATCC 11559</strain>
    </source>
</reference>
<feature type="transmembrane region" description="Helical" evidence="5">
    <location>
        <begin position="12"/>
        <end position="31"/>
    </location>
</feature>
<sequence length="276" mass="30857">MESNGFRNTPVTKLLVPIVGGCSSLVIAYNSRPNLQLPVNSQFLKLFASQWMFPSIGTTVVGTWLIYRMKIIEQRYGSSKYAALIFISFIASTLLHTGAWMTGYPKYATSNGPFVIICSVLYQFYKIVPASYQTRMMGVMITDKTYIYLAAAQLALSNSFPSFLSCFCGLLIGSIYDHTAIKKWRFPTAIRYFTTKYLLPLLGTHKQKSRTASKSSHRTGQMQVKEEDVQTMLAMFPDYTKLEVERALRTAKSDLNRAADILLTQTSTASSSSAAN</sequence>
<feature type="domain" description="CUE" evidence="7">
    <location>
        <begin position="224"/>
        <end position="267"/>
    </location>
</feature>
<evidence type="ECO:0000313" key="8">
    <source>
        <dbReference type="EMBL" id="ORE16054.1"/>
    </source>
</evidence>
<dbReference type="InterPro" id="IPR035952">
    <property type="entry name" value="Rhomboid-like_sf"/>
</dbReference>
<organism evidence="8 9">
    <name type="scientific">Rhizopus microsporus</name>
    <dbReference type="NCBI Taxonomy" id="58291"/>
    <lineage>
        <taxon>Eukaryota</taxon>
        <taxon>Fungi</taxon>
        <taxon>Fungi incertae sedis</taxon>
        <taxon>Mucoromycota</taxon>
        <taxon>Mucoromycotina</taxon>
        <taxon>Mucoromycetes</taxon>
        <taxon>Mucorales</taxon>
        <taxon>Mucorineae</taxon>
        <taxon>Rhizopodaceae</taxon>
        <taxon>Rhizopus</taxon>
    </lineage>
</organism>
<keyword evidence="3 5" id="KW-1133">Transmembrane helix</keyword>
<dbReference type="Gene3D" id="1.10.8.10">
    <property type="entry name" value="DNA helicase RuvA subunit, C-terminal domain"/>
    <property type="match status" value="1"/>
</dbReference>
<dbReference type="GO" id="GO:0043130">
    <property type="term" value="F:ubiquitin binding"/>
    <property type="evidence" value="ECO:0007669"/>
    <property type="project" value="InterPro"/>
</dbReference>
<dbReference type="OMA" id="RYRQFWR"/>
<dbReference type="PROSITE" id="PS51140">
    <property type="entry name" value="CUE"/>
    <property type="match status" value="1"/>
</dbReference>
<name>A0A1X0RVP9_RHIZD</name>
<dbReference type="GO" id="GO:0004252">
    <property type="term" value="F:serine-type endopeptidase activity"/>
    <property type="evidence" value="ECO:0007669"/>
    <property type="project" value="TreeGrafter"/>
</dbReference>
<evidence type="ECO:0000256" key="5">
    <source>
        <dbReference type="SAM" id="Phobius"/>
    </source>
</evidence>
<dbReference type="Proteomes" id="UP000242381">
    <property type="component" value="Unassembled WGS sequence"/>
</dbReference>
<dbReference type="PROSITE" id="PS50030">
    <property type="entry name" value="UBA"/>
    <property type="match status" value="1"/>
</dbReference>
<dbReference type="CDD" id="cd14279">
    <property type="entry name" value="CUE"/>
    <property type="match status" value="1"/>
</dbReference>
<dbReference type="EMBL" id="KV921399">
    <property type="protein sequence ID" value="ORE16054.1"/>
    <property type="molecule type" value="Genomic_DNA"/>
</dbReference>
<dbReference type="SUPFAM" id="SSF144091">
    <property type="entry name" value="Rhomboid-like"/>
    <property type="match status" value="1"/>
</dbReference>
<dbReference type="PANTHER" id="PTHR43066:SF21">
    <property type="entry name" value="UBIQUITIN-ASSOCIATED DOMAIN-CONTAINING PROTEIN 2"/>
    <property type="match status" value="1"/>
</dbReference>
<feature type="transmembrane region" description="Helical" evidence="5">
    <location>
        <begin position="107"/>
        <end position="125"/>
    </location>
</feature>
<accession>A0A1X0RVP9</accession>
<comment type="subcellular location">
    <subcellularLocation>
        <location evidence="1">Membrane</location>
        <topology evidence="1">Multi-pass membrane protein</topology>
    </subcellularLocation>
</comment>
<evidence type="ECO:0000313" key="9">
    <source>
        <dbReference type="Proteomes" id="UP000242381"/>
    </source>
</evidence>
<evidence type="ECO:0000256" key="2">
    <source>
        <dbReference type="ARBA" id="ARBA00022692"/>
    </source>
</evidence>
<dbReference type="InterPro" id="IPR009060">
    <property type="entry name" value="UBA-like_sf"/>
</dbReference>
<feature type="domain" description="UBA" evidence="6">
    <location>
        <begin position="223"/>
        <end position="265"/>
    </location>
</feature>
<dbReference type="InterPro" id="IPR003892">
    <property type="entry name" value="CUE"/>
</dbReference>
<proteinExistence type="predicted"/>
<feature type="transmembrane region" description="Helical" evidence="5">
    <location>
        <begin position="146"/>
        <end position="176"/>
    </location>
</feature>
<feature type="transmembrane region" description="Helical" evidence="5">
    <location>
        <begin position="81"/>
        <end position="101"/>
    </location>
</feature>
<keyword evidence="2 5" id="KW-0812">Transmembrane</keyword>
<dbReference type="InterPro" id="IPR015940">
    <property type="entry name" value="UBA"/>
</dbReference>
<dbReference type="GO" id="GO:0016020">
    <property type="term" value="C:membrane"/>
    <property type="evidence" value="ECO:0007669"/>
    <property type="project" value="UniProtKB-SubCell"/>
</dbReference>
<evidence type="ECO:0000259" key="7">
    <source>
        <dbReference type="PROSITE" id="PS51140"/>
    </source>
</evidence>
<protein>
    <recommendedName>
        <fullName evidence="10">CUE domain-containing protein</fullName>
    </recommendedName>
</protein>
<keyword evidence="4 5" id="KW-0472">Membrane</keyword>
<evidence type="ECO:0000256" key="4">
    <source>
        <dbReference type="ARBA" id="ARBA00023136"/>
    </source>
</evidence>
<gene>
    <name evidence="8" type="ORF">BCV71DRAFT_24288</name>
</gene>
<evidence type="ECO:0008006" key="10">
    <source>
        <dbReference type="Google" id="ProtNLM"/>
    </source>
</evidence>
<dbReference type="SMART" id="SM00165">
    <property type="entry name" value="UBA"/>
    <property type="match status" value="1"/>
</dbReference>
<evidence type="ECO:0000259" key="6">
    <source>
        <dbReference type="PROSITE" id="PS50030"/>
    </source>
</evidence>
<evidence type="ECO:0000256" key="3">
    <source>
        <dbReference type="ARBA" id="ARBA00022989"/>
    </source>
</evidence>
<dbReference type="VEuPathDB" id="FungiDB:BCV72DRAFT_142925"/>
<dbReference type="AlphaFoldDB" id="A0A1X0RVP9"/>
<dbReference type="PANTHER" id="PTHR43066">
    <property type="entry name" value="RHOMBOID-RELATED PROTEIN"/>
    <property type="match status" value="1"/>
</dbReference>
<evidence type="ECO:0000256" key="1">
    <source>
        <dbReference type="ARBA" id="ARBA00004141"/>
    </source>
</evidence>
<feature type="transmembrane region" description="Helical" evidence="5">
    <location>
        <begin position="51"/>
        <end position="69"/>
    </location>
</feature>
<dbReference type="SUPFAM" id="SSF46934">
    <property type="entry name" value="UBA-like"/>
    <property type="match status" value="1"/>
</dbReference>